<accession>A0ABU7U305</accession>
<comment type="similarity">
    <text evidence="1">Belongs to the polysaccharide synthase family.</text>
</comment>
<proteinExistence type="inferred from homology"/>
<feature type="domain" description="Polysaccharide biosynthesis protein CapD-like" evidence="2">
    <location>
        <begin position="2"/>
        <end position="290"/>
    </location>
</feature>
<dbReference type="InterPro" id="IPR003869">
    <property type="entry name" value="Polysac_CapD-like"/>
</dbReference>
<evidence type="ECO:0000313" key="3">
    <source>
        <dbReference type="EMBL" id="MEE8659214.1"/>
    </source>
</evidence>
<dbReference type="EMBL" id="JAWJZY010000003">
    <property type="protein sequence ID" value="MEE8659214.1"/>
    <property type="molecule type" value="Genomic_DNA"/>
</dbReference>
<evidence type="ECO:0000256" key="1">
    <source>
        <dbReference type="ARBA" id="ARBA00007430"/>
    </source>
</evidence>
<sequence length="342" mass="37867">MRQVAGFAPSCLLLVDNNEFALWRINLELSDHFRDVPCRVLVGDVRDRYRMTAIFQQYQPDIVFHAAALKHVPIVEENPCEGILTNVIGTRIVVDAAQAHGTQALVLISSDKAVNPTGVMGATKRCAEIYCQAIDLARRAAPESSAFRCVTVRFGNVLGSTGSVVPLFTRQLRQGGPLTVTHPDVTRFFMTISEAVSLVLQASVRGTEARKRRDETDRRLNKGGIFVLDMGEPVKIQELARQMIKLAGLKPDRDIAIQYTGLRPGEKLYEELFHVGETSHITDMPGLLIATPRVADLGDVCAVLDRLEQLCHDNAQQEAMTFLQKLVPEFVHNPSGDAWVAR</sequence>
<dbReference type="InterPro" id="IPR036291">
    <property type="entry name" value="NAD(P)-bd_dom_sf"/>
</dbReference>
<dbReference type="PROSITE" id="PS50096">
    <property type="entry name" value="IQ"/>
    <property type="match status" value="1"/>
</dbReference>
<dbReference type="PANTHER" id="PTHR43318">
    <property type="entry name" value="UDP-N-ACETYLGLUCOSAMINE 4,6-DEHYDRATASE"/>
    <property type="match status" value="1"/>
</dbReference>
<evidence type="ECO:0000313" key="4">
    <source>
        <dbReference type="Proteomes" id="UP001312908"/>
    </source>
</evidence>
<dbReference type="Gene3D" id="3.40.50.720">
    <property type="entry name" value="NAD(P)-binding Rossmann-like Domain"/>
    <property type="match status" value="1"/>
</dbReference>
<name>A0ABU7U305_9PROT</name>
<dbReference type="RefSeq" id="WP_394820052.1">
    <property type="nucleotide sequence ID" value="NZ_JAWJZY010000003.1"/>
</dbReference>
<keyword evidence="4" id="KW-1185">Reference proteome</keyword>
<reference evidence="3 4" key="1">
    <citation type="submission" date="2023-10" db="EMBL/GenBank/DDBJ databases">
        <title>Sorlinia euscelidii gen. nov., sp. nov., an acetic acid bacteria isolated from the gut of Euscelidius variegatus emitter.</title>
        <authorList>
            <person name="Michoud G."/>
            <person name="Marasco R."/>
            <person name="Seferji K."/>
            <person name="Gonella E."/>
            <person name="Garuglieri E."/>
            <person name="Alma A."/>
            <person name="Mapelli F."/>
            <person name="Borin S."/>
            <person name="Daffonchio D."/>
            <person name="Crotti E."/>
        </authorList>
    </citation>
    <scope>NUCLEOTIDE SEQUENCE [LARGE SCALE GENOMIC DNA]</scope>
    <source>
        <strain evidence="3 4">EV16P</strain>
    </source>
</reference>
<dbReference type="Pfam" id="PF02719">
    <property type="entry name" value="Polysacc_synt_2"/>
    <property type="match status" value="1"/>
</dbReference>
<evidence type="ECO:0000259" key="2">
    <source>
        <dbReference type="Pfam" id="PF02719"/>
    </source>
</evidence>
<comment type="caution">
    <text evidence="3">The sequence shown here is derived from an EMBL/GenBank/DDBJ whole genome shotgun (WGS) entry which is preliminary data.</text>
</comment>
<protein>
    <submittedName>
        <fullName evidence="3">Polysaccharide biosynthesis protein</fullName>
    </submittedName>
</protein>
<organism evidence="3 4">
    <name type="scientific">Sorlinia euscelidii</name>
    <dbReference type="NCBI Taxonomy" id="3081148"/>
    <lineage>
        <taxon>Bacteria</taxon>
        <taxon>Pseudomonadati</taxon>
        <taxon>Pseudomonadota</taxon>
        <taxon>Alphaproteobacteria</taxon>
        <taxon>Acetobacterales</taxon>
        <taxon>Acetobacteraceae</taxon>
        <taxon>Sorlinia</taxon>
    </lineage>
</organism>
<dbReference type="SUPFAM" id="SSF51735">
    <property type="entry name" value="NAD(P)-binding Rossmann-fold domains"/>
    <property type="match status" value="1"/>
</dbReference>
<dbReference type="Proteomes" id="UP001312908">
    <property type="component" value="Unassembled WGS sequence"/>
</dbReference>
<dbReference type="InterPro" id="IPR051203">
    <property type="entry name" value="Polysaccharide_Synthase-Rel"/>
</dbReference>
<dbReference type="CDD" id="cd05237">
    <property type="entry name" value="UDP_invert_4-6DH_SDR_e"/>
    <property type="match status" value="1"/>
</dbReference>
<gene>
    <name evidence="3" type="ORF">DOFOFD_09335</name>
</gene>
<dbReference type="PANTHER" id="PTHR43318:SF1">
    <property type="entry name" value="POLYSACCHARIDE BIOSYNTHESIS PROTEIN EPSC-RELATED"/>
    <property type="match status" value="1"/>
</dbReference>